<name>A0A915JB63_ROMCU</name>
<keyword evidence="1" id="KW-1185">Reference proteome</keyword>
<protein>
    <submittedName>
        <fullName evidence="2">Uncharacterized protein</fullName>
    </submittedName>
</protein>
<accession>A0A915JB63</accession>
<proteinExistence type="predicted"/>
<evidence type="ECO:0000313" key="1">
    <source>
        <dbReference type="Proteomes" id="UP000887565"/>
    </source>
</evidence>
<evidence type="ECO:0000313" key="2">
    <source>
        <dbReference type="WBParaSite" id="nRc.2.0.1.t22896-RA"/>
    </source>
</evidence>
<reference evidence="2" key="1">
    <citation type="submission" date="2022-11" db="UniProtKB">
        <authorList>
            <consortium name="WormBaseParasite"/>
        </authorList>
    </citation>
    <scope>IDENTIFICATION</scope>
</reference>
<dbReference type="WBParaSite" id="nRc.2.0.1.t22896-RA">
    <property type="protein sequence ID" value="nRc.2.0.1.t22896-RA"/>
    <property type="gene ID" value="nRc.2.0.1.g22896"/>
</dbReference>
<dbReference type="AlphaFoldDB" id="A0A915JB63"/>
<sequence>MTRLIDIDLKLDTGSNETNFVQQSQSFDVSLTQAMKAHLLLDKLNKPSIHDDNQFLLCMNERMVTFEYHVS</sequence>
<organism evidence="1 2">
    <name type="scientific">Romanomermis culicivorax</name>
    <name type="common">Nematode worm</name>
    <dbReference type="NCBI Taxonomy" id="13658"/>
    <lineage>
        <taxon>Eukaryota</taxon>
        <taxon>Metazoa</taxon>
        <taxon>Ecdysozoa</taxon>
        <taxon>Nematoda</taxon>
        <taxon>Enoplea</taxon>
        <taxon>Dorylaimia</taxon>
        <taxon>Mermithida</taxon>
        <taxon>Mermithoidea</taxon>
        <taxon>Mermithidae</taxon>
        <taxon>Romanomermis</taxon>
    </lineage>
</organism>
<dbReference type="Proteomes" id="UP000887565">
    <property type="component" value="Unplaced"/>
</dbReference>